<dbReference type="InterPro" id="IPR036864">
    <property type="entry name" value="Zn2-C6_fun-type_DNA-bd_sf"/>
</dbReference>
<protein>
    <submittedName>
        <fullName evidence="10">Nucleus protein</fullName>
    </submittedName>
</protein>
<dbReference type="SUPFAM" id="SSF57701">
    <property type="entry name" value="Zn2/Cys6 DNA-binding domain"/>
    <property type="match status" value="1"/>
</dbReference>
<reference evidence="10 11" key="1">
    <citation type="journal article" date="2019" name="Environ. Microbiol.">
        <title>At the nexus of three kingdoms: the genome of the mycorrhizal fungus Gigaspora margarita provides insights into plant, endobacterial and fungal interactions.</title>
        <authorList>
            <person name="Venice F."/>
            <person name="Ghignone S."/>
            <person name="Salvioli di Fossalunga A."/>
            <person name="Amselem J."/>
            <person name="Novero M."/>
            <person name="Xianan X."/>
            <person name="Sedzielewska Toro K."/>
            <person name="Morin E."/>
            <person name="Lipzen A."/>
            <person name="Grigoriev I.V."/>
            <person name="Henrissat B."/>
            <person name="Martin F.M."/>
            <person name="Bonfante P."/>
        </authorList>
    </citation>
    <scope>NUCLEOTIDE SEQUENCE [LARGE SCALE GENOMIC DNA]</scope>
    <source>
        <strain evidence="10 11">BEG34</strain>
    </source>
</reference>
<keyword evidence="5" id="KW-0238">DNA-binding</keyword>
<dbReference type="Gene3D" id="4.10.240.10">
    <property type="entry name" value="Zn(2)-C6 fungal-type DNA-binding domain"/>
    <property type="match status" value="1"/>
</dbReference>
<dbReference type="SMART" id="SM00906">
    <property type="entry name" value="Fungal_trans"/>
    <property type="match status" value="1"/>
</dbReference>
<proteinExistence type="predicted"/>
<dbReference type="SMART" id="SM00066">
    <property type="entry name" value="GAL4"/>
    <property type="match status" value="1"/>
</dbReference>
<evidence type="ECO:0000256" key="6">
    <source>
        <dbReference type="ARBA" id="ARBA00023163"/>
    </source>
</evidence>
<feature type="compositionally biased region" description="Polar residues" evidence="8">
    <location>
        <begin position="639"/>
        <end position="655"/>
    </location>
</feature>
<evidence type="ECO:0000259" key="9">
    <source>
        <dbReference type="PROSITE" id="PS50048"/>
    </source>
</evidence>
<dbReference type="InterPro" id="IPR007219">
    <property type="entry name" value="XnlR_reg_dom"/>
</dbReference>
<dbReference type="InterPro" id="IPR051615">
    <property type="entry name" value="Transcr_Regulatory_Elem"/>
</dbReference>
<keyword evidence="7" id="KW-0539">Nucleus</keyword>
<keyword evidence="3" id="KW-0862">Zinc</keyword>
<feature type="compositionally biased region" description="Low complexity" evidence="8">
    <location>
        <begin position="797"/>
        <end position="812"/>
    </location>
</feature>
<dbReference type="CDD" id="cd00067">
    <property type="entry name" value="GAL4"/>
    <property type="match status" value="1"/>
</dbReference>
<keyword evidence="11" id="KW-1185">Reference proteome</keyword>
<dbReference type="Proteomes" id="UP000439903">
    <property type="component" value="Unassembled WGS sequence"/>
</dbReference>
<sequence length="885" mass="99465">MSAEREKRARLSHACDRCRKRHVKCDGDYPICGNCKSVNGECSYSHPGSKRGYVETIDDRLSKIEQVLTKYLEGADAQQQSIINKFPDKSIEDPEVDVHDAVNMTKLQTITLVDSMSSLTLKQSSRFIDAITKDDPSETNDEGSSITPEEFQRSVEPPLPESYKGPQELPPKDLFDHLMQIFFTHGYGTRTPLIHKQTFLKMLKDKSNQPSILLLNSMMALASVFSNDPRTRTDPEKPETSGDVFFDRALALLDDFMDRSRLSTVQALCCLYHFCVKDTKNSCRIWTLIGMAVRMCMDLGLHRDCSKWPISKLEKAIRTRVFWAVMNAETLACASLGKPLPIYDYNTKLPYEIDEDGDDTQEIINYYHISKLMKIYGNVLHSKPYFSQSGSLRNTLPAIDATLSSWLLALPPHLQYNPSATNESDSPISIFTAFLHQMYYTAVISLHKPYIGTDDFPNINSHSVCHQAAINITKLTSHIPHSRETLFSFTAIIYCVGQAASIHLMNMSDLDSYKIGKMYMEKCLEFLDNSVKETRLGDLNNCGLKECYELLKALYNAQLSRMESPKVLTQKSIKGGLDDNENDYIKLDCVDQVQVVPIPPPPTQQDPIDIRGESNLSVPTPVIKTKKSPIIKNRTSKQTLKNTTSVPSPHQQMAQPASHKPTYVDQISHQSISSSYLTSLPHDSSQIFKINPTPEPSPPFPQQFQQSPGHHVQSGDLSNHQYMNMSTMASLGRSLAEPPVVPSSNYYGNQNVMGFSQQGSDNVYLREWEIISASPHQQISDANINSSTSFSHPTLTSTSSISMMRSSSDSNSPPHQDQTSSYITFPMNNDHNSSILLNDNHVIMSRNTQDLGGRGNRLSHNENEDGNRDGYVYGYDRSLTGYDQY</sequence>
<feature type="region of interest" description="Disordered" evidence="8">
    <location>
        <begin position="689"/>
        <end position="717"/>
    </location>
</feature>
<dbReference type="PANTHER" id="PTHR31313">
    <property type="entry name" value="TY1 ENHANCER ACTIVATOR"/>
    <property type="match status" value="1"/>
</dbReference>
<feature type="domain" description="Zn(2)-C6 fungal-type" evidence="9">
    <location>
        <begin position="14"/>
        <end position="44"/>
    </location>
</feature>
<evidence type="ECO:0000256" key="4">
    <source>
        <dbReference type="ARBA" id="ARBA00023015"/>
    </source>
</evidence>
<keyword evidence="2" id="KW-0479">Metal-binding</keyword>
<evidence type="ECO:0000256" key="5">
    <source>
        <dbReference type="ARBA" id="ARBA00023125"/>
    </source>
</evidence>
<feature type="region of interest" description="Disordered" evidence="8">
    <location>
        <begin position="847"/>
        <end position="872"/>
    </location>
</feature>
<evidence type="ECO:0000256" key="8">
    <source>
        <dbReference type="SAM" id="MobiDB-lite"/>
    </source>
</evidence>
<dbReference type="InterPro" id="IPR001138">
    <property type="entry name" value="Zn2Cys6_DnaBD"/>
</dbReference>
<dbReference type="Pfam" id="PF00172">
    <property type="entry name" value="Zn_clus"/>
    <property type="match status" value="1"/>
</dbReference>
<feature type="region of interest" description="Disordered" evidence="8">
    <location>
        <begin position="130"/>
        <end position="170"/>
    </location>
</feature>
<feature type="region of interest" description="Disordered" evidence="8">
    <location>
        <begin position="781"/>
        <end position="826"/>
    </location>
</feature>
<gene>
    <name evidence="10" type="ORF">F8M41_023298</name>
</gene>
<dbReference type="PROSITE" id="PS00463">
    <property type="entry name" value="ZN2_CY6_FUNGAL_1"/>
    <property type="match status" value="1"/>
</dbReference>
<accession>A0A8H4B115</accession>
<feature type="region of interest" description="Disordered" evidence="8">
    <location>
        <begin position="639"/>
        <end position="658"/>
    </location>
</feature>
<keyword evidence="6" id="KW-0804">Transcription</keyword>
<dbReference type="OrthoDB" id="2154091at2759"/>
<feature type="compositionally biased region" description="Polar residues" evidence="8">
    <location>
        <begin position="813"/>
        <end position="826"/>
    </location>
</feature>
<name>A0A8H4B115_GIGMA</name>
<dbReference type="PANTHER" id="PTHR31313:SF81">
    <property type="entry name" value="TY1 ENHANCER ACTIVATOR"/>
    <property type="match status" value="1"/>
</dbReference>
<dbReference type="GO" id="GO:0008270">
    <property type="term" value="F:zinc ion binding"/>
    <property type="evidence" value="ECO:0007669"/>
    <property type="project" value="InterPro"/>
</dbReference>
<evidence type="ECO:0000256" key="2">
    <source>
        <dbReference type="ARBA" id="ARBA00022723"/>
    </source>
</evidence>
<dbReference type="CDD" id="cd12148">
    <property type="entry name" value="fungal_TF_MHR"/>
    <property type="match status" value="1"/>
</dbReference>
<feature type="compositionally biased region" description="Polar residues" evidence="8">
    <location>
        <begin position="781"/>
        <end position="796"/>
    </location>
</feature>
<dbReference type="GO" id="GO:0006351">
    <property type="term" value="P:DNA-templated transcription"/>
    <property type="evidence" value="ECO:0007669"/>
    <property type="project" value="InterPro"/>
</dbReference>
<dbReference type="EMBL" id="WTPW01000076">
    <property type="protein sequence ID" value="KAF0551538.1"/>
    <property type="molecule type" value="Genomic_DNA"/>
</dbReference>
<feature type="compositionally biased region" description="Basic and acidic residues" evidence="8">
    <location>
        <begin position="859"/>
        <end position="868"/>
    </location>
</feature>
<comment type="caution">
    <text evidence="10">The sequence shown here is derived from an EMBL/GenBank/DDBJ whole genome shotgun (WGS) entry which is preliminary data.</text>
</comment>
<keyword evidence="4" id="KW-0805">Transcription regulation</keyword>
<comment type="subcellular location">
    <subcellularLocation>
        <location evidence="1">Nucleus</location>
    </subcellularLocation>
</comment>
<evidence type="ECO:0000313" key="11">
    <source>
        <dbReference type="Proteomes" id="UP000439903"/>
    </source>
</evidence>
<dbReference type="GO" id="GO:0005634">
    <property type="term" value="C:nucleus"/>
    <property type="evidence" value="ECO:0007669"/>
    <property type="project" value="UniProtKB-SubCell"/>
</dbReference>
<dbReference type="Pfam" id="PF04082">
    <property type="entry name" value="Fungal_trans"/>
    <property type="match status" value="1"/>
</dbReference>
<evidence type="ECO:0000256" key="7">
    <source>
        <dbReference type="ARBA" id="ARBA00023242"/>
    </source>
</evidence>
<evidence type="ECO:0000256" key="3">
    <source>
        <dbReference type="ARBA" id="ARBA00022833"/>
    </source>
</evidence>
<evidence type="ECO:0000256" key="1">
    <source>
        <dbReference type="ARBA" id="ARBA00004123"/>
    </source>
</evidence>
<organism evidence="10 11">
    <name type="scientific">Gigaspora margarita</name>
    <dbReference type="NCBI Taxonomy" id="4874"/>
    <lineage>
        <taxon>Eukaryota</taxon>
        <taxon>Fungi</taxon>
        <taxon>Fungi incertae sedis</taxon>
        <taxon>Mucoromycota</taxon>
        <taxon>Glomeromycotina</taxon>
        <taxon>Glomeromycetes</taxon>
        <taxon>Diversisporales</taxon>
        <taxon>Gigasporaceae</taxon>
        <taxon>Gigaspora</taxon>
    </lineage>
</organism>
<dbReference type="AlphaFoldDB" id="A0A8H4B115"/>
<evidence type="ECO:0000313" key="10">
    <source>
        <dbReference type="EMBL" id="KAF0551538.1"/>
    </source>
</evidence>
<dbReference type="PROSITE" id="PS50048">
    <property type="entry name" value="ZN2_CY6_FUNGAL_2"/>
    <property type="match status" value="1"/>
</dbReference>
<dbReference type="GO" id="GO:0000981">
    <property type="term" value="F:DNA-binding transcription factor activity, RNA polymerase II-specific"/>
    <property type="evidence" value="ECO:0007669"/>
    <property type="project" value="InterPro"/>
</dbReference>
<dbReference type="GO" id="GO:0003677">
    <property type="term" value="F:DNA binding"/>
    <property type="evidence" value="ECO:0007669"/>
    <property type="project" value="UniProtKB-KW"/>
</dbReference>